<proteinExistence type="predicted"/>
<comment type="function">
    <text evidence="1">Putative transcription factor.</text>
</comment>
<accession>A0AA88GT91</accession>
<dbReference type="GeneID" id="68094812"/>
<dbReference type="Pfam" id="PF02042">
    <property type="entry name" value="RWP-RK"/>
    <property type="match status" value="1"/>
</dbReference>
<evidence type="ECO:0000256" key="6">
    <source>
        <dbReference type="ARBA" id="ARBA00023242"/>
    </source>
</evidence>
<evidence type="ECO:0000256" key="4">
    <source>
        <dbReference type="ARBA" id="ARBA00023125"/>
    </source>
</evidence>
<evidence type="ECO:0000313" key="10">
    <source>
        <dbReference type="Proteomes" id="UP000816034"/>
    </source>
</evidence>
<evidence type="ECO:0000256" key="5">
    <source>
        <dbReference type="ARBA" id="ARBA00023163"/>
    </source>
</evidence>
<dbReference type="GO" id="GO:0003677">
    <property type="term" value="F:DNA binding"/>
    <property type="evidence" value="ECO:0007669"/>
    <property type="project" value="UniProtKB-KW"/>
</dbReference>
<keyword evidence="10" id="KW-1185">Reference proteome</keyword>
<keyword evidence="3" id="KW-0175">Coiled coil</keyword>
<evidence type="ECO:0000256" key="3">
    <source>
        <dbReference type="ARBA" id="ARBA00023054"/>
    </source>
</evidence>
<feature type="domain" description="RWP-RK" evidence="8">
    <location>
        <begin position="1"/>
        <end position="76"/>
    </location>
</feature>
<evidence type="ECO:0000256" key="2">
    <source>
        <dbReference type="ARBA" id="ARBA00023015"/>
    </source>
</evidence>
<dbReference type="RefSeq" id="XP_044550604.1">
    <property type="nucleotide sequence ID" value="XM_044691765.1"/>
</dbReference>
<gene>
    <name evidence="9" type="ORF">C9374_002356</name>
</gene>
<evidence type="ECO:0000313" key="9">
    <source>
        <dbReference type="EMBL" id="KAG2386612.1"/>
    </source>
</evidence>
<keyword evidence="5" id="KW-0804">Transcription</keyword>
<dbReference type="PANTHER" id="PTHR46373">
    <property type="entry name" value="PROTEIN RKD4"/>
    <property type="match status" value="1"/>
</dbReference>
<dbReference type="InterPro" id="IPR044607">
    <property type="entry name" value="RKD-like"/>
</dbReference>
<dbReference type="PANTHER" id="PTHR46373:SF2">
    <property type="entry name" value="RWP-RK DOMAIN-CONTAINING PROTEIN"/>
    <property type="match status" value="1"/>
</dbReference>
<evidence type="ECO:0000259" key="8">
    <source>
        <dbReference type="PROSITE" id="PS51519"/>
    </source>
</evidence>
<dbReference type="EMBL" id="PYSW02000015">
    <property type="protein sequence ID" value="KAG2386612.1"/>
    <property type="molecule type" value="Genomic_DNA"/>
</dbReference>
<sequence length="459" mass="51181">MPPTPKKKPTLDEISQRFYLPLQKAADDMGICQTLLKKFCRQYGISRWPYRRIRSILLKENDTIDEETFKLRVAEFIRNNSDIIYSSEKEIETSDFSLASIQNHQEPSSNIAHPLNTEYISFPTSHTNINLSVQQPFPLHTDSSAMNWTSTSSPPPNIQHHVQPVEQPQMKICCSPLRASTSTTQFSNVAGDIFSAFSGSNSQNYFNSDHALHSSSNLTLARPKLMKANSHNSISFSNHQDQQSMHSRPLIGFSMENPSCQLHQIPIPPQNQPVYSQVSSNSISTCSSSSSLSDLSTSFSNVEVDQESALLRRTSQNATKPPPLKKSSSLTAVMQPKRIQKKKESSAISTCAGNVQNLVQNVTTSLTTNASTFLTSSTQFTNCNEQSGLHHQPHVENFPSSTSLHIARPVFVKSKSQGHLAIQPKLLPSLNELFGEKFVEETKPHSNLSTTYIHPCHER</sequence>
<comment type="caution">
    <text evidence="9">The sequence shown here is derived from an EMBL/GenBank/DDBJ whole genome shotgun (WGS) entry which is preliminary data.</text>
</comment>
<dbReference type="PROSITE" id="PS51519">
    <property type="entry name" value="RWP_RK"/>
    <property type="match status" value="1"/>
</dbReference>
<keyword evidence="6" id="KW-0539">Nucleus</keyword>
<keyword evidence="2" id="KW-0805">Transcription regulation</keyword>
<dbReference type="Proteomes" id="UP000816034">
    <property type="component" value="Unassembled WGS sequence"/>
</dbReference>
<reference evidence="9 10" key="1">
    <citation type="journal article" date="2018" name="BMC Genomics">
        <title>The genome of Naegleria lovaniensis, the basis for a comparative approach to unravel pathogenicity factors of the human pathogenic amoeba N. fowleri.</title>
        <authorList>
            <person name="Liechti N."/>
            <person name="Schurch N."/>
            <person name="Bruggmann R."/>
            <person name="Wittwer M."/>
        </authorList>
    </citation>
    <scope>NUCLEOTIDE SEQUENCE [LARGE SCALE GENOMIC DNA]</scope>
    <source>
        <strain evidence="9 10">ATCC 30569</strain>
    </source>
</reference>
<protein>
    <recommendedName>
        <fullName evidence="8">RWP-RK domain-containing protein</fullName>
    </recommendedName>
</protein>
<organism evidence="9 10">
    <name type="scientific">Naegleria lovaniensis</name>
    <name type="common">Amoeba</name>
    <dbReference type="NCBI Taxonomy" id="51637"/>
    <lineage>
        <taxon>Eukaryota</taxon>
        <taxon>Discoba</taxon>
        <taxon>Heterolobosea</taxon>
        <taxon>Tetramitia</taxon>
        <taxon>Eutetramitia</taxon>
        <taxon>Vahlkampfiidae</taxon>
        <taxon>Naegleria</taxon>
    </lineage>
</organism>
<feature type="region of interest" description="Disordered" evidence="7">
    <location>
        <begin position="311"/>
        <end position="330"/>
    </location>
</feature>
<dbReference type="GO" id="GO:0003700">
    <property type="term" value="F:DNA-binding transcription factor activity"/>
    <property type="evidence" value="ECO:0007669"/>
    <property type="project" value="InterPro"/>
</dbReference>
<keyword evidence="4" id="KW-0238">DNA-binding</keyword>
<dbReference type="AlphaFoldDB" id="A0AA88GT91"/>
<evidence type="ECO:0000256" key="1">
    <source>
        <dbReference type="ARBA" id="ARBA00004049"/>
    </source>
</evidence>
<evidence type="ECO:0000256" key="7">
    <source>
        <dbReference type="SAM" id="MobiDB-lite"/>
    </source>
</evidence>
<dbReference type="InterPro" id="IPR003035">
    <property type="entry name" value="RWP-RK_dom"/>
</dbReference>
<name>A0AA88GT91_NAELO</name>